<dbReference type="Proteomes" id="UP000314294">
    <property type="component" value="Unassembled WGS sequence"/>
</dbReference>
<evidence type="ECO:0000313" key="2">
    <source>
        <dbReference type="EMBL" id="TNN69778.1"/>
    </source>
</evidence>
<comment type="caution">
    <text evidence="2">The sequence shown here is derived from an EMBL/GenBank/DDBJ whole genome shotgun (WGS) entry which is preliminary data.</text>
</comment>
<dbReference type="AlphaFoldDB" id="A0A4Z2HVS7"/>
<dbReference type="EMBL" id="SRLO01000171">
    <property type="protein sequence ID" value="TNN69778.1"/>
    <property type="molecule type" value="Genomic_DNA"/>
</dbReference>
<feature type="region of interest" description="Disordered" evidence="1">
    <location>
        <begin position="36"/>
        <end position="72"/>
    </location>
</feature>
<keyword evidence="3" id="KW-1185">Reference proteome</keyword>
<name>A0A4Z2HVS7_9TELE</name>
<protein>
    <submittedName>
        <fullName evidence="2">Uncharacterized protein</fullName>
    </submittedName>
</protein>
<gene>
    <name evidence="2" type="ORF">EYF80_020010</name>
</gene>
<reference evidence="2 3" key="1">
    <citation type="submission" date="2019-03" db="EMBL/GenBank/DDBJ databases">
        <title>First draft genome of Liparis tanakae, snailfish: a comprehensive survey of snailfish specific genes.</title>
        <authorList>
            <person name="Kim W."/>
            <person name="Song I."/>
            <person name="Jeong J.-H."/>
            <person name="Kim D."/>
            <person name="Kim S."/>
            <person name="Ryu S."/>
            <person name="Song J.Y."/>
            <person name="Lee S.K."/>
        </authorList>
    </citation>
    <scope>NUCLEOTIDE SEQUENCE [LARGE SCALE GENOMIC DNA]</scope>
    <source>
        <tissue evidence="2">Muscle</tissue>
    </source>
</reference>
<feature type="compositionally biased region" description="Basic and acidic residues" evidence="1">
    <location>
        <begin position="57"/>
        <end position="72"/>
    </location>
</feature>
<evidence type="ECO:0000313" key="3">
    <source>
        <dbReference type="Proteomes" id="UP000314294"/>
    </source>
</evidence>
<evidence type="ECO:0000256" key="1">
    <source>
        <dbReference type="SAM" id="MobiDB-lite"/>
    </source>
</evidence>
<organism evidence="2 3">
    <name type="scientific">Liparis tanakae</name>
    <name type="common">Tanaka's snailfish</name>
    <dbReference type="NCBI Taxonomy" id="230148"/>
    <lineage>
        <taxon>Eukaryota</taxon>
        <taxon>Metazoa</taxon>
        <taxon>Chordata</taxon>
        <taxon>Craniata</taxon>
        <taxon>Vertebrata</taxon>
        <taxon>Euteleostomi</taxon>
        <taxon>Actinopterygii</taxon>
        <taxon>Neopterygii</taxon>
        <taxon>Teleostei</taxon>
        <taxon>Neoteleostei</taxon>
        <taxon>Acanthomorphata</taxon>
        <taxon>Eupercaria</taxon>
        <taxon>Perciformes</taxon>
        <taxon>Cottioidei</taxon>
        <taxon>Cottales</taxon>
        <taxon>Liparidae</taxon>
        <taxon>Liparis</taxon>
    </lineage>
</organism>
<accession>A0A4Z2HVS7</accession>
<sequence>MTGCLQHYEEGERHREENIWCKQGDTECSKGNQLPPATCRTQKEENNQIRAARKKKSEQIKDAFERKEVQVD</sequence>
<proteinExistence type="predicted"/>